<evidence type="ECO:0000256" key="2">
    <source>
        <dbReference type="ARBA" id="ARBA00005675"/>
    </source>
</evidence>
<dbReference type="GO" id="GO:0016020">
    <property type="term" value="C:membrane"/>
    <property type="evidence" value="ECO:0007669"/>
    <property type="project" value="UniProtKB-SubCell"/>
</dbReference>
<protein>
    <submittedName>
        <fullName evidence="11">Ca2+-transporting ATPase</fullName>
    </submittedName>
</protein>
<keyword evidence="4" id="KW-0547">Nucleotide-binding</keyword>
<dbReference type="Gene3D" id="3.40.1110.10">
    <property type="entry name" value="Calcium-transporting ATPase, cytoplasmic domain N"/>
    <property type="match status" value="1"/>
</dbReference>
<keyword evidence="3 9" id="KW-0812">Transmembrane</keyword>
<dbReference type="InterPro" id="IPR023298">
    <property type="entry name" value="ATPase_P-typ_TM_dom_sf"/>
</dbReference>
<keyword evidence="8 9" id="KW-0472">Membrane</keyword>
<dbReference type="Pfam" id="PF00690">
    <property type="entry name" value="Cation_ATPase_N"/>
    <property type="match status" value="1"/>
</dbReference>
<dbReference type="SFLD" id="SFLDS00003">
    <property type="entry name" value="Haloacid_Dehalogenase"/>
    <property type="match status" value="1"/>
</dbReference>
<dbReference type="PRINTS" id="PR00120">
    <property type="entry name" value="HATPASE"/>
</dbReference>
<feature type="transmembrane region" description="Helical" evidence="9">
    <location>
        <begin position="801"/>
        <end position="821"/>
    </location>
</feature>
<dbReference type="Pfam" id="PF00702">
    <property type="entry name" value="Hydrolase"/>
    <property type="match status" value="1"/>
</dbReference>
<dbReference type="InterPro" id="IPR008250">
    <property type="entry name" value="ATPase_P-typ_transduc_dom_A_sf"/>
</dbReference>
<evidence type="ECO:0000256" key="7">
    <source>
        <dbReference type="ARBA" id="ARBA00022989"/>
    </source>
</evidence>
<comment type="similarity">
    <text evidence="2">Belongs to the cation transport ATPase (P-type) (TC 3.A.3) family. Type IIA subfamily.</text>
</comment>
<dbReference type="InterPro" id="IPR006068">
    <property type="entry name" value="ATPase_P-typ_cation-transptr_C"/>
</dbReference>
<dbReference type="InterPro" id="IPR023299">
    <property type="entry name" value="ATPase_P-typ_cyto_dom_N"/>
</dbReference>
<feature type="domain" description="Cation-transporting P-type ATPase N-terminal" evidence="10">
    <location>
        <begin position="4"/>
        <end position="58"/>
    </location>
</feature>
<dbReference type="SFLD" id="SFLDG00002">
    <property type="entry name" value="C1.7:_P-type_atpase_like"/>
    <property type="match status" value="1"/>
</dbReference>
<dbReference type="RefSeq" id="WP_115882003.1">
    <property type="nucleotide sequence ID" value="NZ_QTTQ01000012.1"/>
</dbReference>
<evidence type="ECO:0000256" key="6">
    <source>
        <dbReference type="ARBA" id="ARBA00022967"/>
    </source>
</evidence>
<feature type="transmembrane region" description="Helical" evidence="9">
    <location>
        <begin position="696"/>
        <end position="723"/>
    </location>
</feature>
<evidence type="ECO:0000256" key="1">
    <source>
        <dbReference type="ARBA" id="ARBA00004141"/>
    </source>
</evidence>
<dbReference type="Pfam" id="PF00689">
    <property type="entry name" value="Cation_ATPase_C"/>
    <property type="match status" value="1"/>
</dbReference>
<dbReference type="NCBIfam" id="TIGR01494">
    <property type="entry name" value="ATPase_P-type"/>
    <property type="match status" value="2"/>
</dbReference>
<dbReference type="Gene3D" id="3.40.50.1000">
    <property type="entry name" value="HAD superfamily/HAD-like"/>
    <property type="match status" value="1"/>
</dbReference>
<keyword evidence="12" id="KW-1185">Reference proteome</keyword>
<name>A0A3D9RIN2_9FLAO</name>
<comment type="subcellular location">
    <subcellularLocation>
        <location evidence="1">Membrane</location>
        <topology evidence="1">Multi-pass membrane protein</topology>
    </subcellularLocation>
</comment>
<evidence type="ECO:0000256" key="9">
    <source>
        <dbReference type="SAM" id="Phobius"/>
    </source>
</evidence>
<dbReference type="OrthoDB" id="1521937at2"/>
<feature type="transmembrane region" description="Helical" evidence="9">
    <location>
        <begin position="627"/>
        <end position="648"/>
    </location>
</feature>
<dbReference type="FunFam" id="3.40.50.1000:FF:000028">
    <property type="entry name" value="Calcium-transporting P-type ATPase, putative"/>
    <property type="match status" value="1"/>
</dbReference>
<proteinExistence type="inferred from homology"/>
<dbReference type="PANTHER" id="PTHR42861">
    <property type="entry name" value="CALCIUM-TRANSPORTING ATPASE"/>
    <property type="match status" value="1"/>
</dbReference>
<dbReference type="EMBL" id="QTTQ01000012">
    <property type="protein sequence ID" value="REE79733.1"/>
    <property type="molecule type" value="Genomic_DNA"/>
</dbReference>
<dbReference type="SMART" id="SM00831">
    <property type="entry name" value="Cation_ATPase_N"/>
    <property type="match status" value="1"/>
</dbReference>
<dbReference type="PROSITE" id="PS00154">
    <property type="entry name" value="ATPASE_E1_E2"/>
    <property type="match status" value="1"/>
</dbReference>
<dbReference type="InterPro" id="IPR059000">
    <property type="entry name" value="ATPase_P-type_domA"/>
</dbReference>
<dbReference type="SUPFAM" id="SSF81665">
    <property type="entry name" value="Calcium ATPase, transmembrane domain M"/>
    <property type="match status" value="1"/>
</dbReference>
<evidence type="ECO:0000259" key="10">
    <source>
        <dbReference type="SMART" id="SM00831"/>
    </source>
</evidence>
<evidence type="ECO:0000256" key="8">
    <source>
        <dbReference type="ARBA" id="ARBA00023136"/>
    </source>
</evidence>
<dbReference type="InterPro" id="IPR004014">
    <property type="entry name" value="ATPase_P-typ_cation-transptr_N"/>
</dbReference>
<feature type="transmembrane region" description="Helical" evidence="9">
    <location>
        <begin position="251"/>
        <end position="275"/>
    </location>
</feature>
<accession>A0A3D9RIN2</accession>
<dbReference type="SFLD" id="SFLDF00027">
    <property type="entry name" value="p-type_atpase"/>
    <property type="match status" value="1"/>
</dbReference>
<dbReference type="InterPro" id="IPR036412">
    <property type="entry name" value="HAD-like_sf"/>
</dbReference>
<feature type="transmembrane region" description="Helical" evidence="9">
    <location>
        <begin position="768"/>
        <end position="789"/>
    </location>
</feature>
<evidence type="ECO:0000313" key="12">
    <source>
        <dbReference type="Proteomes" id="UP000256429"/>
    </source>
</evidence>
<dbReference type="InterPro" id="IPR001757">
    <property type="entry name" value="P_typ_ATPase"/>
</dbReference>
<keyword evidence="5" id="KW-0067">ATP-binding</keyword>
<evidence type="ECO:0000256" key="4">
    <source>
        <dbReference type="ARBA" id="ARBA00022741"/>
    </source>
</evidence>
<dbReference type="AlphaFoldDB" id="A0A3D9RIN2"/>
<feature type="transmembrane region" description="Helical" evidence="9">
    <location>
        <begin position="37"/>
        <end position="56"/>
    </location>
</feature>
<dbReference type="GO" id="GO:0016887">
    <property type="term" value="F:ATP hydrolysis activity"/>
    <property type="evidence" value="ECO:0007669"/>
    <property type="project" value="InterPro"/>
</dbReference>
<keyword evidence="7 9" id="KW-1133">Transmembrane helix</keyword>
<evidence type="ECO:0000256" key="3">
    <source>
        <dbReference type="ARBA" id="ARBA00022692"/>
    </source>
</evidence>
<organism evidence="11 12">
    <name type="scientific">Lutibacter oceani</name>
    <dbReference type="NCBI Taxonomy" id="1853311"/>
    <lineage>
        <taxon>Bacteria</taxon>
        <taxon>Pseudomonadati</taxon>
        <taxon>Bacteroidota</taxon>
        <taxon>Flavobacteriia</taxon>
        <taxon>Flavobacteriales</taxon>
        <taxon>Flavobacteriaceae</taxon>
        <taxon>Lutibacter</taxon>
    </lineage>
</organism>
<feature type="transmembrane region" description="Helical" evidence="9">
    <location>
        <begin position="654"/>
        <end position="675"/>
    </location>
</feature>
<dbReference type="InterPro" id="IPR018303">
    <property type="entry name" value="ATPase_P-typ_P_site"/>
</dbReference>
<evidence type="ECO:0000313" key="11">
    <source>
        <dbReference type="EMBL" id="REE79733.1"/>
    </source>
</evidence>
<evidence type="ECO:0000256" key="5">
    <source>
        <dbReference type="ARBA" id="ARBA00022840"/>
    </source>
</evidence>
<dbReference type="InterPro" id="IPR023214">
    <property type="entry name" value="HAD_sf"/>
</dbReference>
<comment type="caution">
    <text evidence="11">The sequence shown here is derived from an EMBL/GenBank/DDBJ whole genome shotgun (WGS) entry which is preliminary data.</text>
</comment>
<dbReference type="Pfam" id="PF00122">
    <property type="entry name" value="E1-E2_ATPase"/>
    <property type="match status" value="1"/>
</dbReference>
<gene>
    <name evidence="11" type="ORF">BX611_2629</name>
</gene>
<dbReference type="PRINTS" id="PR00119">
    <property type="entry name" value="CATATPASE"/>
</dbReference>
<dbReference type="InterPro" id="IPR044492">
    <property type="entry name" value="P_typ_ATPase_HD_dom"/>
</dbReference>
<dbReference type="Gene3D" id="1.20.1110.10">
    <property type="entry name" value="Calcium-transporting ATPase, transmembrane domain"/>
    <property type="match status" value="2"/>
</dbReference>
<reference evidence="11 12" key="1">
    <citation type="submission" date="2018-08" db="EMBL/GenBank/DDBJ databases">
        <title>Genomic Encyclopedia of Type Strains, Phase III (KMG-III): the genomes of soil and plant-associated and newly described type strains.</title>
        <authorList>
            <person name="Whitman W."/>
        </authorList>
    </citation>
    <scope>NUCLEOTIDE SEQUENCE [LARGE SCALE GENOMIC DNA]</scope>
    <source>
        <strain evidence="11 12">325-5</strain>
    </source>
</reference>
<dbReference type="SUPFAM" id="SSF81653">
    <property type="entry name" value="Calcium ATPase, transduction domain A"/>
    <property type="match status" value="1"/>
</dbReference>
<feature type="transmembrane region" description="Helical" evidence="9">
    <location>
        <begin position="735"/>
        <end position="756"/>
    </location>
</feature>
<feature type="transmembrane region" description="Helical" evidence="9">
    <location>
        <begin position="217"/>
        <end position="239"/>
    </location>
</feature>
<dbReference type="Gene3D" id="2.70.150.10">
    <property type="entry name" value="Calcium-transporting ATPase, cytoplasmic transduction domain A"/>
    <property type="match status" value="1"/>
</dbReference>
<dbReference type="Proteomes" id="UP000256429">
    <property type="component" value="Unassembled WGS sequence"/>
</dbReference>
<sequence length="838" mass="93221">MIIGLNTNEVNERLSSFGYNELPSEKPKNVIGIAMEVVKEPMFLLLIACGLLYIILGDIYEGLILLSTIFIIIFITFYQYQKTEKALNVLKNLSSPRALVIRNGQEIRIAGREVVPDDIIILNEGDRVPADGILIDSLNLTIDESILTGESIPVLKSAQKNPTNIIGHVYSGTLVIQGKGYVKILATGIHTEFGKIGRSLLSIEQQETRMQIEMKSLIRNLFVLGGIISAVVVIAFYFVKGNFIHSLLNGLATAMAILPEEFPVVLTVFLALGAWRLSKKKVLTRKPSAIETLGSATVLCSDKTGTITQNKMEVTIVYNGNKTFSKNTFLENRNHISEILNFAHLASQEKAIDPMEKAFKNANQLVNKHLIPVTELLKEYPLTKSLLAITRVLKDNKNSKTIVACKGAPETIFKLCKLNTLDTEKYLNIVESFAEKGHRVIAVANSSFEAKILPDSQTDFEFKFLGLIGLEDPIRPEIPQAINECNDAGVKVIMITGDFPTTAKSIAQQIGMKVDKKLMTGYELNTINDDELRNRISTINIFARVIPEQKLRIIRALQANNEIVAMTGDGVNDAPALKAANIGIAMGNMGTDVAREASSLVLLDDNFASIVSAIRLGRKIFDNLQKAMSYIIAIHIPIIGLTLLPAFFSSLPILLMPLQIVLLELIIDPICSVAFENEQEEENIMNRKPRNPEEKFFGGNKIFASVLQGLLVFGMSLTIYFLSIQEGHTNEEVRAIAFSSLVIGNVFLILTNLSKTRNFLKVITERNWAVWIILSIAIIMLFLIISVPFLQHIFSFQFPGYRHFISSIIGAISVLLILETVKYFNNRKTFKTNKYTNR</sequence>
<dbReference type="SUPFAM" id="SSF56784">
    <property type="entry name" value="HAD-like"/>
    <property type="match status" value="1"/>
</dbReference>
<keyword evidence="6" id="KW-1278">Translocase</keyword>
<dbReference type="GO" id="GO:0005524">
    <property type="term" value="F:ATP binding"/>
    <property type="evidence" value="ECO:0007669"/>
    <property type="project" value="UniProtKB-KW"/>
</dbReference>